<keyword evidence="13 16" id="KW-0173">Coenzyme A biosynthesis</keyword>
<dbReference type="PANTHER" id="PTHR34265">
    <property type="entry name" value="TYPE III PANTOTHENATE KINASE"/>
    <property type="match status" value="1"/>
</dbReference>
<dbReference type="EMBL" id="JABBFZ010000013">
    <property type="protein sequence ID" value="NML33260.1"/>
    <property type="molecule type" value="Genomic_DNA"/>
</dbReference>
<dbReference type="GO" id="GO:0005737">
    <property type="term" value="C:cytoplasm"/>
    <property type="evidence" value="ECO:0007669"/>
    <property type="project" value="UniProtKB-SubCell"/>
</dbReference>
<feature type="binding site" evidence="16">
    <location>
        <position position="130"/>
    </location>
    <ligand>
        <name>substrate</name>
    </ligand>
</feature>
<dbReference type="UniPathway" id="UPA00241">
    <property type="reaction ID" value="UER00352"/>
</dbReference>
<evidence type="ECO:0000256" key="7">
    <source>
        <dbReference type="ARBA" id="ARBA00022490"/>
    </source>
</evidence>
<keyword evidence="10 16" id="KW-0418">Kinase</keyword>
<dbReference type="NCBIfam" id="NF009868">
    <property type="entry name" value="PRK13328.1-4"/>
    <property type="match status" value="1"/>
</dbReference>
<keyword evidence="11 16" id="KW-0067">ATP-binding</keyword>
<evidence type="ECO:0000256" key="16">
    <source>
        <dbReference type="HAMAP-Rule" id="MF_01274"/>
    </source>
</evidence>
<evidence type="ECO:0000256" key="15">
    <source>
        <dbReference type="ARBA" id="ARBA00040883"/>
    </source>
</evidence>
<evidence type="ECO:0000256" key="8">
    <source>
        <dbReference type="ARBA" id="ARBA00022679"/>
    </source>
</evidence>
<comment type="function">
    <text evidence="16">Catalyzes the phosphorylation of pantothenate (Pan), the first step in CoA biosynthesis.</text>
</comment>
<comment type="cofactor">
    <cofactor evidence="2">
        <name>K(+)</name>
        <dbReference type="ChEBI" id="CHEBI:29103"/>
    </cofactor>
</comment>
<dbReference type="NCBIfam" id="TIGR00671">
    <property type="entry name" value="baf"/>
    <property type="match status" value="1"/>
</dbReference>
<evidence type="ECO:0000256" key="3">
    <source>
        <dbReference type="ARBA" id="ARBA00004496"/>
    </source>
</evidence>
<keyword evidence="8 16" id="KW-0808">Transferase</keyword>
<evidence type="ECO:0000256" key="13">
    <source>
        <dbReference type="ARBA" id="ARBA00022993"/>
    </source>
</evidence>
<name>A0A7X9X897_9BURK</name>
<keyword evidence="19" id="KW-1185">Reference proteome</keyword>
<feature type="binding site" evidence="16">
    <location>
        <position position="230"/>
    </location>
    <ligand>
        <name>substrate</name>
    </ligand>
</feature>
<dbReference type="InterPro" id="IPR043129">
    <property type="entry name" value="ATPase_NBD"/>
</dbReference>
<dbReference type="InterPro" id="IPR004619">
    <property type="entry name" value="Type_III_PanK"/>
</dbReference>
<evidence type="ECO:0000256" key="6">
    <source>
        <dbReference type="ARBA" id="ARBA00012102"/>
    </source>
</evidence>
<comment type="caution">
    <text evidence="16">Lacks conserved residue(s) required for the propagation of feature annotation.</text>
</comment>
<dbReference type="HAMAP" id="MF_01274">
    <property type="entry name" value="Pantothen_kinase_3"/>
    <property type="match status" value="1"/>
</dbReference>
<dbReference type="GO" id="GO:0004594">
    <property type="term" value="F:pantothenate kinase activity"/>
    <property type="evidence" value="ECO:0007669"/>
    <property type="project" value="UniProtKB-UniRule"/>
</dbReference>
<evidence type="ECO:0000313" key="18">
    <source>
        <dbReference type="EMBL" id="NML33260.1"/>
    </source>
</evidence>
<feature type="binding site" evidence="16">
    <location>
        <position position="163"/>
    </location>
    <ligand>
        <name>ATP</name>
        <dbReference type="ChEBI" id="CHEBI:30616"/>
    </ligand>
</feature>
<organism evidence="18 19">
    <name type="scientific">Paraburkholderia antibiotica</name>
    <dbReference type="NCBI Taxonomy" id="2728839"/>
    <lineage>
        <taxon>Bacteria</taxon>
        <taxon>Pseudomonadati</taxon>
        <taxon>Pseudomonadota</taxon>
        <taxon>Betaproteobacteria</taxon>
        <taxon>Burkholderiales</taxon>
        <taxon>Burkholderiaceae</taxon>
        <taxon>Paraburkholderia</taxon>
    </lineage>
</organism>
<accession>A0A7X9X897</accession>
<evidence type="ECO:0000313" key="19">
    <source>
        <dbReference type="Proteomes" id="UP000583127"/>
    </source>
</evidence>
<dbReference type="GO" id="GO:0015937">
    <property type="term" value="P:coenzyme A biosynthetic process"/>
    <property type="evidence" value="ECO:0007669"/>
    <property type="project" value="UniProtKB-UniRule"/>
</dbReference>
<dbReference type="PANTHER" id="PTHR34265:SF1">
    <property type="entry name" value="TYPE III PANTOTHENATE KINASE"/>
    <property type="match status" value="1"/>
</dbReference>
<dbReference type="AlphaFoldDB" id="A0A7X9X897"/>
<dbReference type="RefSeq" id="WP_169499496.1">
    <property type="nucleotide sequence ID" value="NZ_JABBFZ010000013.1"/>
</dbReference>
<evidence type="ECO:0000256" key="12">
    <source>
        <dbReference type="ARBA" id="ARBA00022958"/>
    </source>
</evidence>
<comment type="pathway">
    <text evidence="4 16">Cofactor biosynthesis; coenzyme A biosynthesis; CoA from (R)-pantothenate: step 1/5.</text>
</comment>
<dbReference type="SUPFAM" id="SSF53067">
    <property type="entry name" value="Actin-like ATPase domain"/>
    <property type="match status" value="2"/>
</dbReference>
<comment type="subcellular location">
    <subcellularLocation>
        <location evidence="3 16">Cytoplasm</location>
    </subcellularLocation>
</comment>
<comment type="caution">
    <text evidence="18">The sequence shown here is derived from an EMBL/GenBank/DDBJ whole genome shotgun (WGS) entry which is preliminary data.</text>
</comment>
<sequence length="305" mass="31844">MTQHAPYLLIDAGNSRIKWALVRPDGTQIASGALAHVGLAGPGLAERGHAGADSRTGLPPDSLSASPPDSRPGLQPGWADWPTPRGAWLSNVAGAEVATRIAALIDAHWPQLPLTTIRASTTQCGVTNCYTTPHALGSDRWAGMIGAHAAFPGEHLLLATFGTATTLEALRADGAFIGGLIAPGWTLMMRSLGEHTAQLPTLDAARARGLLDADASTEAHRRGPFFATDTPRSLSAGCTLAQAGLIERMWRDLQDEWQVPVRLVVSGGAADEVASALKVPHTRHDSLVLSGLALIAAEDAARQGV</sequence>
<evidence type="ECO:0000256" key="11">
    <source>
        <dbReference type="ARBA" id="ARBA00022840"/>
    </source>
</evidence>
<comment type="cofactor">
    <cofactor evidence="16">
        <name>NH4(+)</name>
        <dbReference type="ChEBI" id="CHEBI:28938"/>
    </cofactor>
    <cofactor evidence="16">
        <name>K(+)</name>
        <dbReference type="ChEBI" id="CHEBI:29103"/>
    </cofactor>
    <text evidence="16">A monovalent cation. Ammonium or potassium.</text>
</comment>
<comment type="subunit">
    <text evidence="5 16">Homodimer.</text>
</comment>
<gene>
    <name evidence="16" type="primary">coaX</name>
    <name evidence="18" type="ORF">HHL14_20780</name>
</gene>
<dbReference type="Proteomes" id="UP000583127">
    <property type="component" value="Unassembled WGS sequence"/>
</dbReference>
<dbReference type="Gene3D" id="3.30.420.40">
    <property type="match status" value="2"/>
</dbReference>
<dbReference type="GO" id="GO:0005524">
    <property type="term" value="F:ATP binding"/>
    <property type="evidence" value="ECO:0007669"/>
    <property type="project" value="UniProtKB-UniRule"/>
</dbReference>
<evidence type="ECO:0000256" key="1">
    <source>
        <dbReference type="ARBA" id="ARBA00001206"/>
    </source>
</evidence>
<evidence type="ECO:0000256" key="2">
    <source>
        <dbReference type="ARBA" id="ARBA00001958"/>
    </source>
</evidence>
<feature type="region of interest" description="Disordered" evidence="17">
    <location>
        <begin position="45"/>
        <end position="80"/>
    </location>
</feature>
<evidence type="ECO:0000256" key="5">
    <source>
        <dbReference type="ARBA" id="ARBA00011738"/>
    </source>
</evidence>
<evidence type="ECO:0000256" key="9">
    <source>
        <dbReference type="ARBA" id="ARBA00022741"/>
    </source>
</evidence>
<protein>
    <recommendedName>
        <fullName evidence="15 16">Type III pantothenate kinase</fullName>
        <ecNumber evidence="6 16">2.7.1.33</ecNumber>
    </recommendedName>
    <alternativeName>
        <fullName evidence="16">PanK-III</fullName>
    </alternativeName>
    <alternativeName>
        <fullName evidence="16">Pantothenic acid kinase</fullName>
    </alternativeName>
</protein>
<keyword evidence="7 16" id="KW-0963">Cytoplasm</keyword>
<proteinExistence type="inferred from homology"/>
<feature type="binding site" evidence="16">
    <location>
        <begin position="137"/>
        <end position="140"/>
    </location>
    <ligand>
        <name>substrate</name>
    </ligand>
</feature>
<feature type="active site" description="Proton acceptor" evidence="16">
    <location>
        <position position="139"/>
    </location>
</feature>
<evidence type="ECO:0000256" key="14">
    <source>
        <dbReference type="ARBA" id="ARBA00038036"/>
    </source>
</evidence>
<keyword evidence="9 16" id="KW-0547">Nucleotide-binding</keyword>
<feature type="binding site" evidence="16">
    <location>
        <begin position="11"/>
        <end position="18"/>
    </location>
    <ligand>
        <name>ATP</name>
        <dbReference type="ChEBI" id="CHEBI:30616"/>
    </ligand>
</feature>
<comment type="similarity">
    <text evidence="14 16">Belongs to the type III pantothenate kinase family.</text>
</comment>
<evidence type="ECO:0000256" key="17">
    <source>
        <dbReference type="SAM" id="MobiDB-lite"/>
    </source>
</evidence>
<evidence type="ECO:0000256" key="10">
    <source>
        <dbReference type="ARBA" id="ARBA00022777"/>
    </source>
</evidence>
<evidence type="ECO:0000256" key="4">
    <source>
        <dbReference type="ARBA" id="ARBA00005225"/>
    </source>
</evidence>
<comment type="catalytic activity">
    <reaction evidence="1 16">
        <text>(R)-pantothenate + ATP = (R)-4'-phosphopantothenate + ADP + H(+)</text>
        <dbReference type="Rhea" id="RHEA:16373"/>
        <dbReference type="ChEBI" id="CHEBI:10986"/>
        <dbReference type="ChEBI" id="CHEBI:15378"/>
        <dbReference type="ChEBI" id="CHEBI:29032"/>
        <dbReference type="ChEBI" id="CHEBI:30616"/>
        <dbReference type="ChEBI" id="CHEBI:456216"/>
        <dbReference type="EC" id="2.7.1.33"/>
    </reaction>
</comment>
<reference evidence="18 19" key="1">
    <citation type="submission" date="2020-04" db="EMBL/GenBank/DDBJ databases">
        <title>Paraburkholderia sp. G-4-1-8 isolated from soil.</title>
        <authorList>
            <person name="Dahal R.H."/>
        </authorList>
    </citation>
    <scope>NUCLEOTIDE SEQUENCE [LARGE SCALE GENOMIC DNA]</scope>
    <source>
        <strain evidence="18 19">G-4-1-8</strain>
    </source>
</reference>
<feature type="compositionally biased region" description="Low complexity" evidence="17">
    <location>
        <begin position="58"/>
        <end position="68"/>
    </location>
</feature>
<dbReference type="CDD" id="cd24015">
    <property type="entry name" value="ASKHA_NBD_PanK-III"/>
    <property type="match status" value="1"/>
</dbReference>
<dbReference type="Pfam" id="PF03309">
    <property type="entry name" value="Pan_kinase"/>
    <property type="match status" value="1"/>
</dbReference>
<dbReference type="EC" id="2.7.1.33" evidence="6 16"/>
<keyword evidence="12 16" id="KW-0630">Potassium</keyword>